<sequence>MESLLGTTGGYLLMTMLMMALMSTGSGEIMSVSSIIIYDFYKIYVNPFRKTKSPTCCILCGEEKVSDESQDSPICRCPTSENCMSCMEDIELLDHGKATLTLQYSCQVHGKYRHYEDLLMQRKTWCMIWLLILIVPYGLLISETGVNLNWGLYVGSTMFSPFLPPIFLTMAWARATSAGVISGGLIGLACTIIGNLVTGSTYDGGLGDFFTNTAREYSILVGLCAGITVSGVVCLIVSLCTHKIKCKKDADKEWEKTMSIDNSLNPYRALYQQEIEEIDPDTVHITTKTMTRIFRRAKMYAIVAIIIFIIIFLVIFPAVALSFEILSYEQFKAWLSVFQIWNMVATVLVVILPPIEEGIQIVRQVKQKKKMGKKSKRIVTSRSELNSNL</sequence>
<reference evidence="8" key="2">
    <citation type="journal article" date="2021" name="Genome Biol. Evol.">
        <title>Developing a high-quality reference genome for a parasitic bivalve with doubly uniparental inheritance (Bivalvia: Unionida).</title>
        <authorList>
            <person name="Smith C.H."/>
        </authorList>
    </citation>
    <scope>NUCLEOTIDE SEQUENCE</scope>
    <source>
        <strain evidence="8">CHS0354</strain>
        <tissue evidence="8">Mantle</tissue>
    </source>
</reference>
<dbReference type="GO" id="GO:0015204">
    <property type="term" value="F:urea transmembrane transporter activity"/>
    <property type="evidence" value="ECO:0007669"/>
    <property type="project" value="InterPro"/>
</dbReference>
<name>A0AAE0TIN8_9BIVA</name>
<feature type="transmembrane region" description="Helical" evidence="7">
    <location>
        <begin position="333"/>
        <end position="355"/>
    </location>
</feature>
<evidence type="ECO:0000256" key="4">
    <source>
        <dbReference type="ARBA" id="ARBA00022692"/>
    </source>
</evidence>
<feature type="transmembrane region" description="Helical" evidence="7">
    <location>
        <begin position="175"/>
        <end position="197"/>
    </location>
</feature>
<proteinExistence type="inferred from homology"/>
<keyword evidence="3" id="KW-0813">Transport</keyword>
<feature type="transmembrane region" description="Helical" evidence="7">
    <location>
        <begin position="12"/>
        <end position="41"/>
    </location>
</feature>
<evidence type="ECO:0000313" key="8">
    <source>
        <dbReference type="EMBL" id="KAK3610645.1"/>
    </source>
</evidence>
<comment type="similarity">
    <text evidence="2">Belongs to the sodium:solute symporter (SSF) (TC 2.A.21) family.</text>
</comment>
<dbReference type="InterPro" id="IPR001734">
    <property type="entry name" value="Na/solute_symporter"/>
</dbReference>
<dbReference type="Proteomes" id="UP001195483">
    <property type="component" value="Unassembled WGS sequence"/>
</dbReference>
<evidence type="ECO:0000313" key="9">
    <source>
        <dbReference type="Proteomes" id="UP001195483"/>
    </source>
</evidence>
<evidence type="ECO:0000256" key="7">
    <source>
        <dbReference type="SAM" id="Phobius"/>
    </source>
</evidence>
<dbReference type="InterPro" id="IPR031155">
    <property type="entry name" value="DUR"/>
</dbReference>
<reference evidence="8" key="1">
    <citation type="journal article" date="2021" name="Genome Biol. Evol.">
        <title>A High-Quality Reference Genome for a Parasitic Bivalve with Doubly Uniparental Inheritance (Bivalvia: Unionida).</title>
        <authorList>
            <person name="Smith C.H."/>
        </authorList>
    </citation>
    <scope>NUCLEOTIDE SEQUENCE</scope>
    <source>
        <strain evidence="8">CHS0354</strain>
    </source>
</reference>
<comment type="subcellular location">
    <subcellularLocation>
        <location evidence="1">Membrane</location>
        <topology evidence="1">Multi-pass membrane protein</topology>
    </subcellularLocation>
</comment>
<dbReference type="Gene3D" id="1.20.1730.10">
    <property type="entry name" value="Sodium/glucose cotransporter"/>
    <property type="match status" value="1"/>
</dbReference>
<dbReference type="AlphaFoldDB" id="A0AAE0TIN8"/>
<keyword evidence="6 7" id="KW-0472">Membrane</keyword>
<dbReference type="GO" id="GO:0005886">
    <property type="term" value="C:plasma membrane"/>
    <property type="evidence" value="ECO:0007669"/>
    <property type="project" value="TreeGrafter"/>
</dbReference>
<feature type="transmembrane region" description="Helical" evidence="7">
    <location>
        <begin position="299"/>
        <end position="321"/>
    </location>
</feature>
<dbReference type="PANTHER" id="PTHR46154:SF4">
    <property type="entry name" value="UREA ACTIVE TRANSPORTER"/>
    <property type="match status" value="1"/>
</dbReference>
<comment type="caution">
    <text evidence="8">The sequence shown here is derived from an EMBL/GenBank/DDBJ whole genome shotgun (WGS) entry which is preliminary data.</text>
</comment>
<gene>
    <name evidence="8" type="ORF">CHS0354_028025</name>
</gene>
<evidence type="ECO:0000256" key="5">
    <source>
        <dbReference type="ARBA" id="ARBA00022989"/>
    </source>
</evidence>
<reference evidence="8" key="3">
    <citation type="submission" date="2023-05" db="EMBL/GenBank/DDBJ databases">
        <authorList>
            <person name="Smith C.H."/>
        </authorList>
    </citation>
    <scope>NUCLEOTIDE SEQUENCE</scope>
    <source>
        <strain evidence="8">CHS0354</strain>
        <tissue evidence="8">Mantle</tissue>
    </source>
</reference>
<dbReference type="EMBL" id="JAEAOA010001692">
    <property type="protein sequence ID" value="KAK3610645.1"/>
    <property type="molecule type" value="Genomic_DNA"/>
</dbReference>
<dbReference type="InterPro" id="IPR038377">
    <property type="entry name" value="Na/Glc_symporter_sf"/>
</dbReference>
<organism evidence="8 9">
    <name type="scientific">Potamilus streckersoni</name>
    <dbReference type="NCBI Taxonomy" id="2493646"/>
    <lineage>
        <taxon>Eukaryota</taxon>
        <taxon>Metazoa</taxon>
        <taxon>Spiralia</taxon>
        <taxon>Lophotrochozoa</taxon>
        <taxon>Mollusca</taxon>
        <taxon>Bivalvia</taxon>
        <taxon>Autobranchia</taxon>
        <taxon>Heteroconchia</taxon>
        <taxon>Palaeoheterodonta</taxon>
        <taxon>Unionida</taxon>
        <taxon>Unionoidea</taxon>
        <taxon>Unionidae</taxon>
        <taxon>Ambleminae</taxon>
        <taxon>Lampsilini</taxon>
        <taxon>Potamilus</taxon>
    </lineage>
</organism>
<dbReference type="PROSITE" id="PS50283">
    <property type="entry name" value="NA_SOLUT_SYMP_3"/>
    <property type="match status" value="1"/>
</dbReference>
<keyword evidence="5 7" id="KW-1133">Transmembrane helix</keyword>
<keyword evidence="4 7" id="KW-0812">Transmembrane</keyword>
<evidence type="ECO:0000256" key="2">
    <source>
        <dbReference type="ARBA" id="ARBA00006434"/>
    </source>
</evidence>
<feature type="transmembrane region" description="Helical" evidence="7">
    <location>
        <begin position="124"/>
        <end position="142"/>
    </location>
</feature>
<protein>
    <submittedName>
        <fullName evidence="8">Uncharacterized protein</fullName>
    </submittedName>
</protein>
<evidence type="ECO:0000256" key="3">
    <source>
        <dbReference type="ARBA" id="ARBA00022448"/>
    </source>
</evidence>
<keyword evidence="9" id="KW-1185">Reference proteome</keyword>
<evidence type="ECO:0000256" key="6">
    <source>
        <dbReference type="ARBA" id="ARBA00023136"/>
    </source>
</evidence>
<dbReference type="PANTHER" id="PTHR46154">
    <property type="match status" value="1"/>
</dbReference>
<accession>A0AAE0TIN8</accession>
<feature type="transmembrane region" description="Helical" evidence="7">
    <location>
        <begin position="217"/>
        <end position="240"/>
    </location>
</feature>
<feature type="transmembrane region" description="Helical" evidence="7">
    <location>
        <begin position="148"/>
        <end position="168"/>
    </location>
</feature>
<evidence type="ECO:0000256" key="1">
    <source>
        <dbReference type="ARBA" id="ARBA00004141"/>
    </source>
</evidence>